<gene>
    <name evidence="2" type="ORF">RU86_GL000416</name>
</gene>
<proteinExistence type="predicted"/>
<comment type="caution">
    <text evidence="2">The sequence shown here is derived from an EMBL/GenBank/DDBJ whole genome shotgun (WGS) entry which is preliminary data.</text>
</comment>
<protein>
    <submittedName>
        <fullName evidence="2">Uncharacterized protein</fullName>
    </submittedName>
</protein>
<keyword evidence="1" id="KW-1133">Transmembrane helix</keyword>
<name>A0A2A5RYB2_9LACT</name>
<keyword evidence="1" id="KW-0812">Transmembrane</keyword>
<evidence type="ECO:0000313" key="2">
    <source>
        <dbReference type="EMBL" id="PCS06184.1"/>
    </source>
</evidence>
<feature type="transmembrane region" description="Helical" evidence="1">
    <location>
        <begin position="146"/>
        <end position="170"/>
    </location>
</feature>
<dbReference type="EMBL" id="JXJW01000012">
    <property type="protein sequence ID" value="PCS06184.1"/>
    <property type="molecule type" value="Genomic_DNA"/>
</dbReference>
<keyword evidence="3" id="KW-1185">Reference proteome</keyword>
<dbReference type="Proteomes" id="UP000218282">
    <property type="component" value="Unassembled WGS sequence"/>
</dbReference>
<evidence type="ECO:0000256" key="1">
    <source>
        <dbReference type="SAM" id="Phobius"/>
    </source>
</evidence>
<evidence type="ECO:0000313" key="3">
    <source>
        <dbReference type="Proteomes" id="UP000218282"/>
    </source>
</evidence>
<accession>A0A2A5RYB2</accession>
<reference evidence="2 3" key="1">
    <citation type="submission" date="2014-12" db="EMBL/GenBank/DDBJ databases">
        <title>Draft genome sequences of 10 type strains of Lactococcus.</title>
        <authorList>
            <person name="Sun Z."/>
            <person name="Zhong Z."/>
            <person name="Liu W."/>
            <person name="Zhang W."/>
            <person name="Zhang H."/>
        </authorList>
    </citation>
    <scope>NUCLEOTIDE SEQUENCE [LARGE SCALE GENOMIC DNA]</scope>
    <source>
        <strain evidence="2 3">DSM 6634</strain>
    </source>
</reference>
<dbReference type="AlphaFoldDB" id="A0A2A5RYB2"/>
<keyword evidence="1" id="KW-0472">Membrane</keyword>
<sequence>MSDFVNSVPSGNFKAVKISCFSTGSGMSTLSCIGVVPNNALALSTGTTRLVLSLDASALSSGGVAESGTSSASLFEFVSSGTSLVTTSVADGTVTGSDVAFFVAVLEPLVAVLFTSFTDISSSAKTVEVVSNIGVLKDRIIKLDKLFLIIVLKTCLFFILFPHTFLNILLY</sequence>
<organism evidence="2 3">
    <name type="scientific">Pseudolactococcus piscium</name>
    <dbReference type="NCBI Taxonomy" id="1364"/>
    <lineage>
        <taxon>Bacteria</taxon>
        <taxon>Bacillati</taxon>
        <taxon>Bacillota</taxon>
        <taxon>Bacilli</taxon>
        <taxon>Lactobacillales</taxon>
        <taxon>Streptococcaceae</taxon>
        <taxon>Pseudolactococcus</taxon>
    </lineage>
</organism>